<keyword evidence="5" id="KW-1185">Reference proteome</keyword>
<evidence type="ECO:0000256" key="2">
    <source>
        <dbReference type="SAM" id="Phobius"/>
    </source>
</evidence>
<keyword evidence="2" id="KW-0472">Membrane</keyword>
<keyword evidence="2" id="KW-1133">Transmembrane helix</keyword>
<feature type="compositionally biased region" description="Basic and acidic residues" evidence="1">
    <location>
        <begin position="293"/>
        <end position="309"/>
    </location>
</feature>
<keyword evidence="3" id="KW-0732">Signal</keyword>
<feature type="region of interest" description="Disordered" evidence="1">
    <location>
        <begin position="239"/>
        <end position="259"/>
    </location>
</feature>
<comment type="caution">
    <text evidence="4">The sequence shown here is derived from an EMBL/GenBank/DDBJ whole genome shotgun (WGS) entry which is preliminary data.</text>
</comment>
<evidence type="ECO:0000256" key="1">
    <source>
        <dbReference type="SAM" id="MobiDB-lite"/>
    </source>
</evidence>
<feature type="transmembrane region" description="Helical" evidence="2">
    <location>
        <begin position="176"/>
        <end position="200"/>
    </location>
</feature>
<dbReference type="EMBL" id="JAEAOA010001522">
    <property type="protein sequence ID" value="KAK3583494.1"/>
    <property type="molecule type" value="Genomic_DNA"/>
</dbReference>
<evidence type="ECO:0000313" key="5">
    <source>
        <dbReference type="Proteomes" id="UP001195483"/>
    </source>
</evidence>
<feature type="signal peptide" evidence="3">
    <location>
        <begin position="1"/>
        <end position="18"/>
    </location>
</feature>
<proteinExistence type="predicted"/>
<keyword evidence="2" id="KW-0812">Transmembrane</keyword>
<accession>A0AAE0S1H0</accession>
<dbReference type="Proteomes" id="UP001195483">
    <property type="component" value="Unassembled WGS sequence"/>
</dbReference>
<organism evidence="4 5">
    <name type="scientific">Potamilus streckersoni</name>
    <dbReference type="NCBI Taxonomy" id="2493646"/>
    <lineage>
        <taxon>Eukaryota</taxon>
        <taxon>Metazoa</taxon>
        <taxon>Spiralia</taxon>
        <taxon>Lophotrochozoa</taxon>
        <taxon>Mollusca</taxon>
        <taxon>Bivalvia</taxon>
        <taxon>Autobranchia</taxon>
        <taxon>Heteroconchia</taxon>
        <taxon>Palaeoheterodonta</taxon>
        <taxon>Unionida</taxon>
        <taxon>Unionoidea</taxon>
        <taxon>Unionidae</taxon>
        <taxon>Ambleminae</taxon>
        <taxon>Lampsilini</taxon>
        <taxon>Potamilus</taxon>
    </lineage>
</organism>
<name>A0AAE0S1H0_9BIVA</name>
<dbReference type="AlphaFoldDB" id="A0AAE0S1H0"/>
<reference evidence="4" key="1">
    <citation type="journal article" date="2021" name="Genome Biol. Evol.">
        <title>A High-Quality Reference Genome for a Parasitic Bivalve with Doubly Uniparental Inheritance (Bivalvia: Unionida).</title>
        <authorList>
            <person name="Smith C.H."/>
        </authorList>
    </citation>
    <scope>NUCLEOTIDE SEQUENCE</scope>
    <source>
        <strain evidence="4">CHS0354</strain>
    </source>
</reference>
<protein>
    <submittedName>
        <fullName evidence="4">Uncharacterized protein</fullName>
    </submittedName>
</protein>
<gene>
    <name evidence="4" type="ORF">CHS0354_025627</name>
</gene>
<evidence type="ECO:0000256" key="3">
    <source>
        <dbReference type="SAM" id="SignalP"/>
    </source>
</evidence>
<evidence type="ECO:0000313" key="4">
    <source>
        <dbReference type="EMBL" id="KAK3583494.1"/>
    </source>
</evidence>
<sequence>MRSHFMCCFLLLTSFILSSENRTVKRDSYVLLFETVTEDTVDKEISLHLNGAGNPQKLIAKWTLEKYANTVTWRLHNYTKIFMDSKRNIRIANIDETYEGKYYIQYFPSLQTREVEIIITGNLADEIGEKIKSWLNDLQKFIEKYFGNLTDEIKEEMTERLTDHTFAGSEPLRGHIIAILLIAIFIYITVIVLLALFLMVHGAEVWKLLINAWYWCRKYRVGPQLPTQQTANSLMVKESGGTELVPPREPNASKDNSGETYPLLVENQASDSAPSKLSGGTDPHLSGGTDPHFPGEIDPHLRRRTDAHSPRVLVTQKNTFSETDFLPTAQGKKKIHIRETEL</sequence>
<feature type="chain" id="PRO_5042088926" evidence="3">
    <location>
        <begin position="19"/>
        <end position="342"/>
    </location>
</feature>
<reference evidence="4" key="3">
    <citation type="submission" date="2023-05" db="EMBL/GenBank/DDBJ databases">
        <authorList>
            <person name="Smith C.H."/>
        </authorList>
    </citation>
    <scope>NUCLEOTIDE SEQUENCE</scope>
    <source>
        <strain evidence="4">CHS0354</strain>
        <tissue evidence="4">Mantle</tissue>
    </source>
</reference>
<feature type="region of interest" description="Disordered" evidence="1">
    <location>
        <begin position="271"/>
        <end position="311"/>
    </location>
</feature>
<reference evidence="4" key="2">
    <citation type="journal article" date="2021" name="Genome Biol. Evol.">
        <title>Developing a high-quality reference genome for a parasitic bivalve with doubly uniparental inheritance (Bivalvia: Unionida).</title>
        <authorList>
            <person name="Smith C.H."/>
        </authorList>
    </citation>
    <scope>NUCLEOTIDE SEQUENCE</scope>
    <source>
        <strain evidence="4">CHS0354</strain>
        <tissue evidence="4">Mantle</tissue>
    </source>
</reference>